<dbReference type="NCBIfam" id="TIGR00188">
    <property type="entry name" value="rnpA"/>
    <property type="match status" value="1"/>
</dbReference>
<proteinExistence type="predicted"/>
<keyword evidence="3" id="KW-0540">Nuclease</keyword>
<keyword evidence="4" id="KW-0255">Endonuclease</keyword>
<evidence type="ECO:0000256" key="6">
    <source>
        <dbReference type="ARBA" id="ARBA00022884"/>
    </source>
</evidence>
<evidence type="ECO:0000256" key="5">
    <source>
        <dbReference type="ARBA" id="ARBA00022801"/>
    </source>
</evidence>
<keyword evidence="9" id="KW-1185">Reference proteome</keyword>
<gene>
    <name evidence="8" type="ORF">ADN00_07165</name>
</gene>
<dbReference type="Gene3D" id="3.30.230.10">
    <property type="match status" value="1"/>
</dbReference>
<dbReference type="SUPFAM" id="SSF54211">
    <property type="entry name" value="Ribosomal protein S5 domain 2-like"/>
    <property type="match status" value="1"/>
</dbReference>
<dbReference type="Proteomes" id="UP000050417">
    <property type="component" value="Unassembled WGS sequence"/>
</dbReference>
<dbReference type="GO" id="GO:0042781">
    <property type="term" value="F:3'-tRNA processing endoribonuclease activity"/>
    <property type="evidence" value="ECO:0007669"/>
    <property type="project" value="TreeGrafter"/>
</dbReference>
<dbReference type="InterPro" id="IPR020539">
    <property type="entry name" value="RNase_P_CS"/>
</dbReference>
<protein>
    <recommendedName>
        <fullName evidence="7">Ribonuclease P protein component</fullName>
        <ecNumber evidence="7">3.1.26.5</ecNumber>
    </recommendedName>
</protein>
<dbReference type="InterPro" id="IPR020568">
    <property type="entry name" value="Ribosomal_Su5_D2-typ_SF"/>
</dbReference>
<sequence>MIVDPVEQGGIKIGISASHTVGNAVNRNRVKRRLRAVMDELLPALQANTDVILLARKPIVDASFDDLRKAVSELLMRAGLLTRN</sequence>
<keyword evidence="6" id="KW-0694">RNA-binding</keyword>
<evidence type="ECO:0000256" key="7">
    <source>
        <dbReference type="NCBIfam" id="TIGR00188"/>
    </source>
</evidence>
<keyword evidence="5" id="KW-0378">Hydrolase</keyword>
<name>A0A0P6X5C6_9CHLR</name>
<comment type="function">
    <text evidence="1">RNaseP catalyzes the removal of the 5'-leader sequence from pre-tRNA to produce the mature 5'-terminus. It can also cleave other RNA substrates such as 4.5S RNA. The protein component plays an auxiliary but essential role in vivo by binding to the 5'-leader sequence and broadening the substrate specificity of the ribozyme.</text>
</comment>
<evidence type="ECO:0000256" key="2">
    <source>
        <dbReference type="ARBA" id="ARBA00022694"/>
    </source>
</evidence>
<dbReference type="AlphaFoldDB" id="A0A0P6X5C6"/>
<dbReference type="PROSITE" id="PS00648">
    <property type="entry name" value="RIBONUCLEASE_P"/>
    <property type="match status" value="1"/>
</dbReference>
<evidence type="ECO:0000256" key="1">
    <source>
        <dbReference type="ARBA" id="ARBA00002663"/>
    </source>
</evidence>
<dbReference type="STRING" id="1134406.ADN00_07165"/>
<dbReference type="GO" id="GO:0030677">
    <property type="term" value="C:ribonuclease P complex"/>
    <property type="evidence" value="ECO:0007669"/>
    <property type="project" value="TreeGrafter"/>
</dbReference>
<dbReference type="GO" id="GO:0000049">
    <property type="term" value="F:tRNA binding"/>
    <property type="evidence" value="ECO:0007669"/>
    <property type="project" value="InterPro"/>
</dbReference>
<reference evidence="8 9" key="1">
    <citation type="submission" date="2015-07" db="EMBL/GenBank/DDBJ databases">
        <title>Genome sequence of Ornatilinea apprima DSM 23815.</title>
        <authorList>
            <person name="Hemp J."/>
            <person name="Ward L.M."/>
            <person name="Pace L.A."/>
            <person name="Fischer W.W."/>
        </authorList>
    </citation>
    <scope>NUCLEOTIDE SEQUENCE [LARGE SCALE GENOMIC DNA]</scope>
    <source>
        <strain evidence="8 9">P3M-1</strain>
    </source>
</reference>
<dbReference type="PANTHER" id="PTHR33992">
    <property type="entry name" value="RIBONUCLEASE P PROTEIN COMPONENT"/>
    <property type="match status" value="1"/>
</dbReference>
<evidence type="ECO:0000256" key="3">
    <source>
        <dbReference type="ARBA" id="ARBA00022722"/>
    </source>
</evidence>
<dbReference type="InterPro" id="IPR014721">
    <property type="entry name" value="Ribsml_uS5_D2-typ_fold_subgr"/>
</dbReference>
<keyword evidence="2" id="KW-0819">tRNA processing</keyword>
<dbReference type="PANTHER" id="PTHR33992:SF1">
    <property type="entry name" value="RIBONUCLEASE P PROTEIN COMPONENT"/>
    <property type="match status" value="1"/>
</dbReference>
<evidence type="ECO:0000313" key="8">
    <source>
        <dbReference type="EMBL" id="KPL78244.1"/>
    </source>
</evidence>
<accession>A0A0P6X5C6</accession>
<dbReference type="EC" id="3.1.26.5" evidence="7"/>
<dbReference type="InterPro" id="IPR000100">
    <property type="entry name" value="RNase_P"/>
</dbReference>
<dbReference type="Pfam" id="PF00825">
    <property type="entry name" value="Ribonuclease_P"/>
    <property type="match status" value="1"/>
</dbReference>
<comment type="caution">
    <text evidence="8">The sequence shown here is derived from an EMBL/GenBank/DDBJ whole genome shotgun (WGS) entry which is preliminary data.</text>
</comment>
<dbReference type="EMBL" id="LGCL01000019">
    <property type="protein sequence ID" value="KPL78244.1"/>
    <property type="molecule type" value="Genomic_DNA"/>
</dbReference>
<evidence type="ECO:0000256" key="4">
    <source>
        <dbReference type="ARBA" id="ARBA00022759"/>
    </source>
</evidence>
<organism evidence="8 9">
    <name type="scientific">Ornatilinea apprima</name>
    <dbReference type="NCBI Taxonomy" id="1134406"/>
    <lineage>
        <taxon>Bacteria</taxon>
        <taxon>Bacillati</taxon>
        <taxon>Chloroflexota</taxon>
        <taxon>Anaerolineae</taxon>
        <taxon>Anaerolineales</taxon>
        <taxon>Anaerolineaceae</taxon>
        <taxon>Ornatilinea</taxon>
    </lineage>
</organism>
<dbReference type="PATRIC" id="fig|1134406.4.peg.3251"/>
<evidence type="ECO:0000313" key="9">
    <source>
        <dbReference type="Proteomes" id="UP000050417"/>
    </source>
</evidence>
<dbReference type="GO" id="GO:0004526">
    <property type="term" value="F:ribonuclease P activity"/>
    <property type="evidence" value="ECO:0007669"/>
    <property type="project" value="UniProtKB-UniRule"/>
</dbReference>